<organism evidence="10 11">
    <name type="scientific">Parasitella parasitica</name>
    <dbReference type="NCBI Taxonomy" id="35722"/>
    <lineage>
        <taxon>Eukaryota</taxon>
        <taxon>Fungi</taxon>
        <taxon>Fungi incertae sedis</taxon>
        <taxon>Mucoromycota</taxon>
        <taxon>Mucoromycotina</taxon>
        <taxon>Mucoromycetes</taxon>
        <taxon>Mucorales</taxon>
        <taxon>Mucorineae</taxon>
        <taxon>Mucoraceae</taxon>
        <taxon>Parasitella</taxon>
    </lineage>
</organism>
<feature type="domain" description="DNA-directed RNA polymerase III subunit RPC3 winged-helix" evidence="9">
    <location>
        <begin position="236"/>
        <end position="312"/>
    </location>
</feature>
<dbReference type="GO" id="GO:0003697">
    <property type="term" value="F:single-stranded DNA binding"/>
    <property type="evidence" value="ECO:0007669"/>
    <property type="project" value="UniProtKB-UniRule"/>
</dbReference>
<evidence type="ECO:0000256" key="7">
    <source>
        <dbReference type="SAM" id="MobiDB-lite"/>
    </source>
</evidence>
<evidence type="ECO:0000256" key="5">
    <source>
        <dbReference type="ARBA" id="ARBA00025127"/>
    </source>
</evidence>
<comment type="subcellular location">
    <subcellularLocation>
        <location evidence="1 6">Nucleus</location>
    </subcellularLocation>
</comment>
<dbReference type="PANTHER" id="PTHR12949">
    <property type="entry name" value="RNA POLYMERASE III DNA DIRECTED -RELATED"/>
    <property type="match status" value="1"/>
</dbReference>
<protein>
    <recommendedName>
        <fullName evidence="6">DNA-directed RNA polymerase III subunit RPC3</fullName>
        <shortName evidence="6">RNA polymerase III subunit C3</shortName>
    </recommendedName>
</protein>
<comment type="subunit">
    <text evidence="6">Component of the RNA polymerase III (Pol III) complex consisting of 17 subunits.</text>
</comment>
<dbReference type="InterPro" id="IPR039748">
    <property type="entry name" value="RPC3"/>
</dbReference>
<evidence type="ECO:0000313" key="11">
    <source>
        <dbReference type="Proteomes" id="UP000054107"/>
    </source>
</evidence>
<evidence type="ECO:0000259" key="8">
    <source>
        <dbReference type="Pfam" id="PF05645"/>
    </source>
</evidence>
<dbReference type="EMBL" id="LN733835">
    <property type="protein sequence ID" value="CEP18481.1"/>
    <property type="molecule type" value="Genomic_DNA"/>
</dbReference>
<evidence type="ECO:0000259" key="9">
    <source>
        <dbReference type="Pfam" id="PF22536"/>
    </source>
</evidence>
<dbReference type="InterPro" id="IPR055207">
    <property type="entry name" value="POLR3C_WHD"/>
</dbReference>
<keyword evidence="2 6" id="KW-0240">DNA-directed RNA polymerase</keyword>
<gene>
    <name evidence="10" type="primary">PARPA_12785.1 scaffold 45468</name>
</gene>
<keyword evidence="3 6" id="KW-0804">Transcription</keyword>
<dbReference type="Proteomes" id="UP000054107">
    <property type="component" value="Unassembled WGS sequence"/>
</dbReference>
<dbReference type="STRING" id="35722.A0A0B7NIU7"/>
<comment type="function">
    <text evidence="5 6">DNA-dependent RNA polymerase catalyzes the transcription of DNA into RNA using the four ribonucleoside triphosphates as substrates. Specific core component of RNA polymerase III which synthesizes small RNAs, such as 5S rRNA and tRNAs.</text>
</comment>
<accession>A0A0B7NIU7</accession>
<feature type="domain" description="RNA polymerase III Rpc82 C -terminal" evidence="8">
    <location>
        <begin position="1"/>
        <end position="229"/>
    </location>
</feature>
<dbReference type="Gene3D" id="1.10.10.10">
    <property type="entry name" value="Winged helix-like DNA-binding domain superfamily/Winged helix DNA-binding domain"/>
    <property type="match status" value="2"/>
</dbReference>
<comment type="similarity">
    <text evidence="6">Belongs to the RNA polymerase beta chain family.</text>
</comment>
<dbReference type="PANTHER" id="PTHR12949:SF0">
    <property type="entry name" value="DNA-DIRECTED RNA POLYMERASE III SUBUNIT RPC3"/>
    <property type="match status" value="1"/>
</dbReference>
<reference evidence="10 11" key="1">
    <citation type="submission" date="2014-09" db="EMBL/GenBank/DDBJ databases">
        <authorList>
            <person name="Ellenberger Sabrina"/>
        </authorList>
    </citation>
    <scope>NUCLEOTIDE SEQUENCE [LARGE SCALE GENOMIC DNA]</scope>
    <source>
        <strain evidence="10 11">CBS 412.66</strain>
    </source>
</reference>
<dbReference type="InterPro" id="IPR008806">
    <property type="entry name" value="RNA_pol_III_Rpc82_C"/>
</dbReference>
<proteinExistence type="inferred from homology"/>
<sequence length="397" mass="45642">MAQEQFISAVLPQHSRSVADRYLEAEEKELEKYTIITTGEAKNIKSVAKANTDADLLQLEYIGMKRKSSEIMETEAKRRAYESGDYTLESEQNKPEAQGRKKSKPLLFDIDPKMIVEYVTDKINRTAGIVMKTLFRNGKEKMKDIKEDYSREFDTASTPLHIANMLDPDIFQRGDLVLRPTAGQHQKPDVIDVVQGYFRLLQEDSAGFLKKRDELGASQYAVNFKRIRHAMKRTLLEGLLKERFGVASCRIVRILLDRGKLDEAQIQKLAMLPPKDVKLKLGILLLNGIVEIQEVPPSSDRSKSRSFHLWFVSIEKCFTELIADIYHTITNLQQRKNEELLRRSRLLEKLGRIDVLANMELLNEIDKAEVAKMENVVAKIEISKDRLDAMLMILRDF</sequence>
<dbReference type="Pfam" id="PF22536">
    <property type="entry name" value="WHD_POLR3C"/>
    <property type="match status" value="1"/>
</dbReference>
<evidence type="ECO:0000256" key="6">
    <source>
        <dbReference type="RuleBase" id="RU367076"/>
    </source>
</evidence>
<dbReference type="OrthoDB" id="272392at2759"/>
<dbReference type="AlphaFoldDB" id="A0A0B7NIU7"/>
<evidence type="ECO:0000256" key="4">
    <source>
        <dbReference type="ARBA" id="ARBA00023242"/>
    </source>
</evidence>
<dbReference type="Pfam" id="PF05645">
    <property type="entry name" value="RNA_pol_Rpc82"/>
    <property type="match status" value="1"/>
</dbReference>
<keyword evidence="11" id="KW-1185">Reference proteome</keyword>
<evidence type="ECO:0000313" key="10">
    <source>
        <dbReference type="EMBL" id="CEP18481.1"/>
    </source>
</evidence>
<name>A0A0B7NIU7_9FUNG</name>
<dbReference type="GO" id="GO:0005666">
    <property type="term" value="C:RNA polymerase III complex"/>
    <property type="evidence" value="ECO:0007669"/>
    <property type="project" value="UniProtKB-UniRule"/>
</dbReference>
<evidence type="ECO:0000256" key="3">
    <source>
        <dbReference type="ARBA" id="ARBA00023163"/>
    </source>
</evidence>
<evidence type="ECO:0000256" key="1">
    <source>
        <dbReference type="ARBA" id="ARBA00004123"/>
    </source>
</evidence>
<keyword evidence="4 6" id="KW-0539">Nucleus</keyword>
<dbReference type="GO" id="GO:0006351">
    <property type="term" value="P:DNA-templated transcription"/>
    <property type="evidence" value="ECO:0007669"/>
    <property type="project" value="InterPro"/>
</dbReference>
<evidence type="ECO:0000256" key="2">
    <source>
        <dbReference type="ARBA" id="ARBA00022478"/>
    </source>
</evidence>
<feature type="region of interest" description="Disordered" evidence="7">
    <location>
        <begin position="83"/>
        <end position="103"/>
    </location>
</feature>
<dbReference type="InterPro" id="IPR036388">
    <property type="entry name" value="WH-like_DNA-bd_sf"/>
</dbReference>